<dbReference type="EMBL" id="CP002086">
    <property type="protein sequence ID" value="ADJ28521.1"/>
    <property type="molecule type" value="Genomic_DNA"/>
</dbReference>
<name>D8K6J4_NITWC</name>
<reference evidence="2 3" key="1">
    <citation type="submission" date="2010-06" db="EMBL/GenBank/DDBJ databases">
        <title>Complete sequence of chromosome of Nitrosococcus watsoni C-113.</title>
        <authorList>
            <consortium name="US DOE Joint Genome Institute"/>
            <person name="Lucas S."/>
            <person name="Copeland A."/>
            <person name="Lapidus A."/>
            <person name="Cheng J.-F."/>
            <person name="Bruce D."/>
            <person name="Goodwin L."/>
            <person name="Pitluck S."/>
            <person name="Malfatti S.A."/>
            <person name="Chain P.S.G."/>
            <person name="Land M."/>
            <person name="Hauser L."/>
            <person name="Kyrpides N."/>
            <person name="Ivanova N."/>
            <person name="Cambell M.A."/>
            <person name="Heidelberg J.F."/>
            <person name="Klotz M.G."/>
            <person name="Woyke T."/>
        </authorList>
    </citation>
    <scope>NUCLEOTIDE SEQUENCE [LARGE SCALE GENOMIC DNA]</scope>
    <source>
        <strain evidence="2 3">C-113</strain>
    </source>
</reference>
<organism evidence="2 3">
    <name type="scientific">Nitrosococcus watsoni (strain C-113)</name>
    <dbReference type="NCBI Taxonomy" id="105559"/>
    <lineage>
        <taxon>Bacteria</taxon>
        <taxon>Pseudomonadati</taxon>
        <taxon>Pseudomonadota</taxon>
        <taxon>Gammaproteobacteria</taxon>
        <taxon>Chromatiales</taxon>
        <taxon>Chromatiaceae</taxon>
        <taxon>Nitrosococcus</taxon>
    </lineage>
</organism>
<keyword evidence="1" id="KW-1133">Transmembrane helix</keyword>
<evidence type="ECO:0000256" key="1">
    <source>
        <dbReference type="SAM" id="Phobius"/>
    </source>
</evidence>
<dbReference type="Proteomes" id="UP000000393">
    <property type="component" value="Chromosome"/>
</dbReference>
<dbReference type="KEGG" id="nwa:Nwat_1641"/>
<evidence type="ECO:0000313" key="2">
    <source>
        <dbReference type="EMBL" id="ADJ28521.1"/>
    </source>
</evidence>
<keyword evidence="3" id="KW-1185">Reference proteome</keyword>
<accession>D8K6J4</accession>
<proteinExistence type="predicted"/>
<keyword evidence="1" id="KW-0812">Transmembrane</keyword>
<evidence type="ECO:0000313" key="3">
    <source>
        <dbReference type="Proteomes" id="UP000000393"/>
    </source>
</evidence>
<gene>
    <name evidence="2" type="ordered locus">Nwat_1641</name>
</gene>
<keyword evidence="1" id="KW-0472">Membrane</keyword>
<sequence>MDDTDLIDGVARANSEALGQLYDRYAPSFQAVSEQAVITAVVCFGIAFIKPPERER</sequence>
<dbReference type="AlphaFoldDB" id="D8K6J4"/>
<dbReference type="RefSeq" id="WP_013220613.1">
    <property type="nucleotide sequence ID" value="NC_014315.1"/>
</dbReference>
<dbReference type="HOGENOM" id="CLU_3009722_0_0_6"/>
<protein>
    <submittedName>
        <fullName evidence="2">Uncharacterized protein</fullName>
    </submittedName>
</protein>
<feature type="transmembrane region" description="Helical" evidence="1">
    <location>
        <begin position="28"/>
        <end position="49"/>
    </location>
</feature>